<keyword evidence="5" id="KW-0520">NAD</keyword>
<dbReference type="AlphaFoldDB" id="A0AAW2ZPS2"/>
<comment type="similarity">
    <text evidence="1">Belongs to the NAD kinase family.</text>
</comment>
<evidence type="ECO:0000313" key="6">
    <source>
        <dbReference type="EMBL" id="KAL0491853.1"/>
    </source>
</evidence>
<evidence type="ECO:0000313" key="7">
    <source>
        <dbReference type="Proteomes" id="UP001431209"/>
    </source>
</evidence>
<evidence type="ECO:0000256" key="4">
    <source>
        <dbReference type="ARBA" id="ARBA00022857"/>
    </source>
</evidence>
<comment type="caution">
    <text evidence="6">The sequence shown here is derived from an EMBL/GenBank/DDBJ whole genome shotgun (WGS) entry which is preliminary data.</text>
</comment>
<protein>
    <submittedName>
        <fullName evidence="6">NAD+ kinase</fullName>
    </submittedName>
</protein>
<accession>A0AAW2ZPS2</accession>
<dbReference type="Proteomes" id="UP001431209">
    <property type="component" value="Unassembled WGS sequence"/>
</dbReference>
<dbReference type="InterPro" id="IPR017438">
    <property type="entry name" value="ATP-NAD_kinase_N"/>
</dbReference>
<dbReference type="PANTHER" id="PTHR20275:SF0">
    <property type="entry name" value="NAD KINASE"/>
    <property type="match status" value="1"/>
</dbReference>
<keyword evidence="7" id="KW-1185">Reference proteome</keyword>
<dbReference type="EMBL" id="JAOPGA020001877">
    <property type="protein sequence ID" value="KAL0491853.1"/>
    <property type="molecule type" value="Genomic_DNA"/>
</dbReference>
<keyword evidence="2" id="KW-0808">Transferase</keyword>
<dbReference type="PANTHER" id="PTHR20275">
    <property type="entry name" value="NAD KINASE"/>
    <property type="match status" value="1"/>
</dbReference>
<dbReference type="GO" id="GO:0003951">
    <property type="term" value="F:NAD+ kinase activity"/>
    <property type="evidence" value="ECO:0007669"/>
    <property type="project" value="InterPro"/>
</dbReference>
<dbReference type="Gene3D" id="2.60.200.30">
    <property type="entry name" value="Probable inorganic polyphosphate/atp-NAD kinase, domain 2"/>
    <property type="match status" value="1"/>
</dbReference>
<reference evidence="6 7" key="1">
    <citation type="submission" date="2024-03" db="EMBL/GenBank/DDBJ databases">
        <title>The Acrasis kona genome and developmental transcriptomes reveal deep origins of eukaryotic multicellular pathways.</title>
        <authorList>
            <person name="Sheikh S."/>
            <person name="Fu C.-J."/>
            <person name="Brown M.W."/>
            <person name="Baldauf S.L."/>
        </authorList>
    </citation>
    <scope>NUCLEOTIDE SEQUENCE [LARGE SCALE GENOMIC DNA]</scope>
    <source>
        <strain evidence="6 7">ATCC MYA-3509</strain>
    </source>
</reference>
<evidence type="ECO:0000256" key="5">
    <source>
        <dbReference type="ARBA" id="ARBA00023027"/>
    </source>
</evidence>
<dbReference type="InterPro" id="IPR017437">
    <property type="entry name" value="ATP-NAD_kinase_PpnK-typ_C"/>
</dbReference>
<evidence type="ECO:0000256" key="3">
    <source>
        <dbReference type="ARBA" id="ARBA00022777"/>
    </source>
</evidence>
<proteinExistence type="inferred from homology"/>
<keyword evidence="3 6" id="KW-0418">Kinase</keyword>
<dbReference type="Pfam" id="PF01513">
    <property type="entry name" value="NAD_kinase"/>
    <property type="match status" value="1"/>
</dbReference>
<dbReference type="Gene3D" id="3.40.50.10330">
    <property type="entry name" value="Probable inorganic polyphosphate/atp-NAD kinase, domain 1"/>
    <property type="match status" value="1"/>
</dbReference>
<evidence type="ECO:0000256" key="1">
    <source>
        <dbReference type="ARBA" id="ARBA00010995"/>
    </source>
</evidence>
<dbReference type="GO" id="GO:0019674">
    <property type="term" value="P:NAD+ metabolic process"/>
    <property type="evidence" value="ECO:0007669"/>
    <property type="project" value="InterPro"/>
</dbReference>
<dbReference type="InterPro" id="IPR002504">
    <property type="entry name" value="NADK"/>
</dbReference>
<dbReference type="SUPFAM" id="SSF111331">
    <property type="entry name" value="NAD kinase/diacylglycerol kinase-like"/>
    <property type="match status" value="1"/>
</dbReference>
<gene>
    <name evidence="6" type="ORF">AKO1_010268</name>
</gene>
<dbReference type="InterPro" id="IPR016064">
    <property type="entry name" value="NAD/diacylglycerol_kinase_sf"/>
</dbReference>
<name>A0AAW2ZPS2_9EUKA</name>
<dbReference type="GO" id="GO:0006741">
    <property type="term" value="P:NADP+ biosynthetic process"/>
    <property type="evidence" value="ECO:0007669"/>
    <property type="project" value="InterPro"/>
</dbReference>
<dbReference type="HAMAP" id="MF_00361">
    <property type="entry name" value="NAD_kinase"/>
    <property type="match status" value="1"/>
</dbReference>
<sequence>MNKITTSINAPFINLLYRRILTTCHTQKRFTTKIQNLQHKQIPFAQSSPFEISFHEKPKTALLFCKINNTAAFEALSNIANHLTEQHNVKIIVEDSIHKHFSQSNSYHFVIKENLRGAVEKSDFIICSGGDGTMLYLHSLLSQLDIKIPPFLSFVTDGSLGFLLPHQLDEYKNVVDRVMNDKVISCTSRMRLDCDVYRSGEIIKKERVLNEVVVHRGNIFNPSIVQTFIDDYHFTTMRGDGLIVATPTGSTGYSSSSSGAMVHPSLQCINITPICSNIPLSIKPVVVPNYVSIKLQMSDGREFSSDTVHNDSGDVGIVAFDGRSSISLRKHDILHVKKSEFDLITIDRDTSMNDWMDSVNKRFKFKIH</sequence>
<evidence type="ECO:0000256" key="2">
    <source>
        <dbReference type="ARBA" id="ARBA00022679"/>
    </source>
</evidence>
<organism evidence="6 7">
    <name type="scientific">Acrasis kona</name>
    <dbReference type="NCBI Taxonomy" id="1008807"/>
    <lineage>
        <taxon>Eukaryota</taxon>
        <taxon>Discoba</taxon>
        <taxon>Heterolobosea</taxon>
        <taxon>Tetramitia</taxon>
        <taxon>Eutetramitia</taxon>
        <taxon>Acrasidae</taxon>
        <taxon>Acrasis</taxon>
    </lineage>
</organism>
<keyword evidence="4" id="KW-0521">NADP</keyword>
<dbReference type="Pfam" id="PF20143">
    <property type="entry name" value="NAD_kinase_C"/>
    <property type="match status" value="1"/>
</dbReference>